<dbReference type="Gene3D" id="1.20.140.10">
    <property type="entry name" value="Butyryl-CoA Dehydrogenase, subunit A, domain 3"/>
    <property type="match status" value="1"/>
</dbReference>
<dbReference type="InterPro" id="IPR015396">
    <property type="entry name" value="FadE_C"/>
</dbReference>
<keyword evidence="8" id="KW-0560">Oxidoreductase</keyword>
<evidence type="ECO:0000256" key="1">
    <source>
        <dbReference type="ARBA" id="ARBA00001974"/>
    </source>
</evidence>
<evidence type="ECO:0000256" key="8">
    <source>
        <dbReference type="ARBA" id="ARBA00023002"/>
    </source>
</evidence>
<dbReference type="InterPro" id="IPR036250">
    <property type="entry name" value="AcylCo_DH-like_C"/>
</dbReference>
<dbReference type="Gene3D" id="1.10.540.10">
    <property type="entry name" value="Acyl-CoA dehydrogenase/oxidase, N-terminal domain"/>
    <property type="match status" value="1"/>
</dbReference>
<dbReference type="PANTHER" id="PTHR48083">
    <property type="entry name" value="MEDIUM-CHAIN SPECIFIC ACYL-COA DEHYDROGENASE, MITOCHONDRIAL-RELATED"/>
    <property type="match status" value="1"/>
</dbReference>
<evidence type="ECO:0000256" key="6">
    <source>
        <dbReference type="ARBA" id="ARBA00022630"/>
    </source>
</evidence>
<dbReference type="SUPFAM" id="SSF56645">
    <property type="entry name" value="Acyl-CoA dehydrogenase NM domain-like"/>
    <property type="match status" value="1"/>
</dbReference>
<dbReference type="InterPro" id="IPR037069">
    <property type="entry name" value="AcylCoA_DH/ox_N_sf"/>
</dbReference>
<comment type="similarity">
    <text evidence="3">Belongs to the acyl-CoA dehydrogenase family.</text>
</comment>
<comment type="catalytic activity">
    <reaction evidence="9">
        <text>a medium-chain 2,3-saturated fatty acyl-CoA + oxidized [electron-transfer flavoprotein] + H(+) = a medium-chain (2E)-enoyl-CoA + reduced [electron-transfer flavoprotein]</text>
        <dbReference type="Rhea" id="RHEA:14477"/>
        <dbReference type="Rhea" id="RHEA-COMP:10685"/>
        <dbReference type="Rhea" id="RHEA-COMP:10686"/>
        <dbReference type="ChEBI" id="CHEBI:15378"/>
        <dbReference type="ChEBI" id="CHEBI:57692"/>
        <dbReference type="ChEBI" id="CHEBI:58307"/>
        <dbReference type="ChEBI" id="CHEBI:83723"/>
        <dbReference type="ChEBI" id="CHEBI:83726"/>
        <dbReference type="EC" id="1.3.8.7"/>
    </reaction>
</comment>
<dbReference type="InterPro" id="IPR046373">
    <property type="entry name" value="Acyl-CoA_Oxase/DH_mid-dom_sf"/>
</dbReference>
<dbReference type="SUPFAM" id="SSF47203">
    <property type="entry name" value="Acyl-CoA dehydrogenase C-terminal domain-like"/>
    <property type="match status" value="1"/>
</dbReference>
<dbReference type="InterPro" id="IPR009100">
    <property type="entry name" value="AcylCoA_DH/oxidase_NM_dom_sf"/>
</dbReference>
<evidence type="ECO:0000256" key="4">
    <source>
        <dbReference type="ARBA" id="ARBA00012040"/>
    </source>
</evidence>
<name>A0ABQ6MPF3_9STRA</name>
<comment type="pathway">
    <text evidence="2">Lipid metabolism; fatty acid beta-oxidation.</text>
</comment>
<evidence type="ECO:0000313" key="13">
    <source>
        <dbReference type="EMBL" id="GMI30172.1"/>
    </source>
</evidence>
<dbReference type="InterPro" id="IPR050741">
    <property type="entry name" value="Acyl-CoA_dehydrogenase"/>
</dbReference>
<organism evidence="13 14">
    <name type="scientific">Tetraparma gracilis</name>
    <dbReference type="NCBI Taxonomy" id="2962635"/>
    <lineage>
        <taxon>Eukaryota</taxon>
        <taxon>Sar</taxon>
        <taxon>Stramenopiles</taxon>
        <taxon>Ochrophyta</taxon>
        <taxon>Bolidophyceae</taxon>
        <taxon>Parmales</taxon>
        <taxon>Triparmaceae</taxon>
        <taxon>Tetraparma</taxon>
    </lineage>
</organism>
<keyword evidence="6" id="KW-0285">Flavoprotein</keyword>
<evidence type="ECO:0000256" key="7">
    <source>
        <dbReference type="ARBA" id="ARBA00022827"/>
    </source>
</evidence>
<evidence type="ECO:0000256" key="2">
    <source>
        <dbReference type="ARBA" id="ARBA00005005"/>
    </source>
</evidence>
<keyword evidence="14" id="KW-1185">Reference proteome</keyword>
<feature type="domain" description="Acyl-CoA dehydrogenase C-terminal bacterial-type" evidence="12">
    <location>
        <begin position="331"/>
        <end position="597"/>
    </location>
</feature>
<accession>A0ABQ6MPF3</accession>
<dbReference type="EC" id="1.3.8.8" evidence="4"/>
<evidence type="ECO:0000313" key="14">
    <source>
        <dbReference type="Proteomes" id="UP001165060"/>
    </source>
</evidence>
<evidence type="ECO:0000256" key="5">
    <source>
        <dbReference type="ARBA" id="ARBA00020144"/>
    </source>
</evidence>
<feature type="non-terminal residue" evidence="13">
    <location>
        <position position="1"/>
    </location>
</feature>
<dbReference type="InterPro" id="IPR009075">
    <property type="entry name" value="AcylCo_DH/oxidase_C"/>
</dbReference>
<comment type="catalytic activity">
    <reaction evidence="10">
        <text>a long-chain 2,3-saturated fatty acyl-CoA + oxidized [electron-transfer flavoprotein] + H(+) = a long-chain (2E)-enoyl-CoA + reduced [electron-transfer flavoprotein]</text>
        <dbReference type="Rhea" id="RHEA:17721"/>
        <dbReference type="Rhea" id="RHEA-COMP:10685"/>
        <dbReference type="Rhea" id="RHEA-COMP:10686"/>
        <dbReference type="ChEBI" id="CHEBI:15378"/>
        <dbReference type="ChEBI" id="CHEBI:57692"/>
        <dbReference type="ChEBI" id="CHEBI:58307"/>
        <dbReference type="ChEBI" id="CHEBI:83721"/>
        <dbReference type="ChEBI" id="CHEBI:83727"/>
        <dbReference type="EC" id="1.3.8.8"/>
    </reaction>
</comment>
<dbReference type="Gene3D" id="2.40.110.10">
    <property type="entry name" value="Butyryl-CoA Dehydrogenase, subunit A, domain 2"/>
    <property type="match status" value="1"/>
</dbReference>
<evidence type="ECO:0000259" key="12">
    <source>
        <dbReference type="Pfam" id="PF09317"/>
    </source>
</evidence>
<feature type="domain" description="Acyl-CoA dehydrogenase/oxidase C-terminal" evidence="11">
    <location>
        <begin position="179"/>
        <end position="321"/>
    </location>
</feature>
<dbReference type="EMBL" id="BRYB01001639">
    <property type="protein sequence ID" value="GMI30172.1"/>
    <property type="molecule type" value="Genomic_DNA"/>
</dbReference>
<evidence type="ECO:0000256" key="10">
    <source>
        <dbReference type="ARBA" id="ARBA00049247"/>
    </source>
</evidence>
<dbReference type="Pfam" id="PF09317">
    <property type="entry name" value="ACDH_C"/>
    <property type="match status" value="1"/>
</dbReference>
<evidence type="ECO:0000256" key="9">
    <source>
        <dbReference type="ARBA" id="ARBA00047882"/>
    </source>
</evidence>
<reference evidence="13 14" key="1">
    <citation type="journal article" date="2023" name="Commun. Biol.">
        <title>Genome analysis of Parmales, the sister group of diatoms, reveals the evolutionary specialization of diatoms from phago-mixotrophs to photoautotrophs.</title>
        <authorList>
            <person name="Ban H."/>
            <person name="Sato S."/>
            <person name="Yoshikawa S."/>
            <person name="Yamada K."/>
            <person name="Nakamura Y."/>
            <person name="Ichinomiya M."/>
            <person name="Sato N."/>
            <person name="Blanc-Mathieu R."/>
            <person name="Endo H."/>
            <person name="Kuwata A."/>
            <person name="Ogata H."/>
        </authorList>
    </citation>
    <scope>NUCLEOTIDE SEQUENCE [LARGE SCALE GENOMIC DNA]</scope>
</reference>
<sequence>AAVSAVLAKLATHCTDANATVAVPNSLGPGELLARYGTPDQKGYFLPRLADGTLIPCFGLTGAHSGSDATSLIGSYGTVEERGGVLGVKATFKKRYITLAPVAGVVGIGIDLKDPDGLLKGEGDEGFTVLLLERDHPGLRMGPRHIPLNNAFMNGTVEGEDVWIPMESILGGQERCGFGWHMFVECLAEGRGVSLPASSIGAGRTLVAAVGAYARVRKQFKTPIANFGGIQEALADGASDGLICMAGGDLMNAIVDNHEAPMVISSIMKQNCTQRGRQIVEKGMDIAAGSAICRGDMNYMAQGYMSLPVAVTVEGANIMTRSFQIIGQGLTRCHPHMLELIYSLQADKKDEEEAVKKFGKQFGKVVGHGVENFALSLSRGFMSYLQTSFRGEASYKDKDAMIGHHEDQLKRLSANFALTADLCFTLGGSLKFEELLMGRLSDAMGSIFLGYAVLHHYHNNKHIEGLDALTEHALLRLECEAQHALYEAKINFPGKLGGVASFVMGAAGCPGSMGWTRPYTMPKDFLTKKISDYVTKPSMLRDHFSADVYQAPPNKKHQISDLMRALPICVKADDIAADLRRSKREATADEQKTMDEAERLRDLLIQVDVFDAATAEEAEPGYVRPAIQGTAEMLAKADAKNFQEATA</sequence>
<keyword evidence="7" id="KW-0274">FAD</keyword>
<proteinExistence type="inferred from homology"/>
<evidence type="ECO:0000256" key="3">
    <source>
        <dbReference type="ARBA" id="ARBA00009347"/>
    </source>
</evidence>
<protein>
    <recommendedName>
        <fullName evidence="5">Acyl-coenzyme A dehydrogenase</fullName>
        <ecNumber evidence="4">1.3.8.8</ecNumber>
    </recommendedName>
</protein>
<dbReference type="Pfam" id="PF00441">
    <property type="entry name" value="Acyl-CoA_dh_1"/>
    <property type="match status" value="1"/>
</dbReference>
<dbReference type="PANTHER" id="PTHR48083:SF2">
    <property type="entry name" value="MEDIUM-CHAIN SPECIFIC ACYL-COA DEHYDROGENASE, MITOCHONDRIAL"/>
    <property type="match status" value="1"/>
</dbReference>
<comment type="caution">
    <text evidence="13">The sequence shown here is derived from an EMBL/GenBank/DDBJ whole genome shotgun (WGS) entry which is preliminary data.</text>
</comment>
<comment type="cofactor">
    <cofactor evidence="1">
        <name>FAD</name>
        <dbReference type="ChEBI" id="CHEBI:57692"/>
    </cofactor>
</comment>
<evidence type="ECO:0000259" key="11">
    <source>
        <dbReference type="Pfam" id="PF00441"/>
    </source>
</evidence>
<dbReference type="Proteomes" id="UP001165060">
    <property type="component" value="Unassembled WGS sequence"/>
</dbReference>
<gene>
    <name evidence="13" type="ORF">TeGR_g13368</name>
</gene>